<evidence type="ECO:0000313" key="4">
    <source>
        <dbReference type="EMBL" id="GAB0202426.1"/>
    </source>
</evidence>
<dbReference type="Gene3D" id="3.40.50.720">
    <property type="entry name" value="NAD(P)-binding Rossmann-like Domain"/>
    <property type="match status" value="1"/>
</dbReference>
<comment type="similarity">
    <text evidence="2">Belongs to the 3-beta-HSD family.</text>
</comment>
<evidence type="ECO:0000313" key="5">
    <source>
        <dbReference type="Proteomes" id="UP001623348"/>
    </source>
</evidence>
<dbReference type="FunFam" id="3.40.50.720:FF:000495">
    <property type="entry name" value="3 hydroxysteroid dehydrogenase, putative"/>
    <property type="match status" value="1"/>
</dbReference>
<dbReference type="Proteomes" id="UP001623348">
    <property type="component" value="Unassembled WGS sequence"/>
</dbReference>
<comment type="caution">
    <text evidence="4">The sequence shown here is derived from an EMBL/GenBank/DDBJ whole genome shotgun (WGS) entry which is preliminary data.</text>
</comment>
<dbReference type="Pfam" id="PF01073">
    <property type="entry name" value="3Beta_HSD"/>
    <property type="match status" value="1"/>
</dbReference>
<protein>
    <submittedName>
        <fullName evidence="4">3 beta-hydroxysteroid dehydrogenase type 7</fullName>
    </submittedName>
</protein>
<dbReference type="PANTHER" id="PTHR10366:SF847">
    <property type="entry name" value="3 BETA-HYDROXYSTEROID DEHYDROGENASE TYPE 7"/>
    <property type="match status" value="1"/>
</dbReference>
<evidence type="ECO:0000256" key="1">
    <source>
        <dbReference type="ARBA" id="ARBA00023002"/>
    </source>
</evidence>
<dbReference type="InterPro" id="IPR002225">
    <property type="entry name" value="3Beta_OHSteriod_DH/Estase"/>
</dbReference>
<dbReference type="SUPFAM" id="SSF51735">
    <property type="entry name" value="NAD(P)-binding Rossmann-fold domains"/>
    <property type="match status" value="1"/>
</dbReference>
<proteinExistence type="inferred from homology"/>
<dbReference type="PANTHER" id="PTHR10366">
    <property type="entry name" value="NAD DEPENDENT EPIMERASE/DEHYDRATASE"/>
    <property type="match status" value="1"/>
</dbReference>
<name>A0ABC9XYN0_GRUJA</name>
<evidence type="ECO:0000259" key="3">
    <source>
        <dbReference type="Pfam" id="PF01073"/>
    </source>
</evidence>
<accession>A0ABC9XYN0</accession>
<evidence type="ECO:0000256" key="2">
    <source>
        <dbReference type="RuleBase" id="RU004475"/>
    </source>
</evidence>
<dbReference type="AlphaFoldDB" id="A0ABC9XYN0"/>
<gene>
    <name evidence="4" type="ORF">GRJ2_002708200</name>
</gene>
<organism evidence="4 5">
    <name type="scientific">Grus japonensis</name>
    <name type="common">Japanese crane</name>
    <name type="synonym">Red-crowned crane</name>
    <dbReference type="NCBI Taxonomy" id="30415"/>
    <lineage>
        <taxon>Eukaryota</taxon>
        <taxon>Metazoa</taxon>
        <taxon>Chordata</taxon>
        <taxon>Craniata</taxon>
        <taxon>Vertebrata</taxon>
        <taxon>Euteleostomi</taxon>
        <taxon>Archelosauria</taxon>
        <taxon>Archosauria</taxon>
        <taxon>Dinosauria</taxon>
        <taxon>Saurischia</taxon>
        <taxon>Theropoda</taxon>
        <taxon>Coelurosauria</taxon>
        <taxon>Aves</taxon>
        <taxon>Neognathae</taxon>
        <taxon>Neoaves</taxon>
        <taxon>Gruiformes</taxon>
        <taxon>Gruidae</taxon>
        <taxon>Grus</taxon>
    </lineage>
</organism>
<feature type="domain" description="3-beta hydroxysteroid dehydrogenase/isomerase" evidence="3">
    <location>
        <begin position="22"/>
        <end position="292"/>
    </location>
</feature>
<dbReference type="EMBL" id="BAAFJT010000039">
    <property type="protein sequence ID" value="GAB0202426.1"/>
    <property type="molecule type" value="Genomic_DNA"/>
</dbReference>
<keyword evidence="5" id="KW-1185">Reference proteome</keyword>
<dbReference type="GO" id="GO:0016491">
    <property type="term" value="F:oxidoreductase activity"/>
    <property type="evidence" value="ECO:0007669"/>
    <property type="project" value="UniProtKB-KW"/>
</dbReference>
<keyword evidence="1 2" id="KW-0560">Oxidoreductase</keyword>
<reference evidence="4 5" key="1">
    <citation type="submission" date="2024-06" db="EMBL/GenBank/DDBJ databases">
        <title>The draft genome of Grus japonensis, version 3.</title>
        <authorList>
            <person name="Nabeshima K."/>
            <person name="Suzuki S."/>
            <person name="Onuma M."/>
        </authorList>
    </citation>
    <scope>NUCLEOTIDE SEQUENCE [LARGE SCALE GENOMIC DNA]</scope>
    <source>
        <strain evidence="4 5">451A</strain>
    </source>
</reference>
<dbReference type="InterPro" id="IPR050425">
    <property type="entry name" value="NAD(P)_dehydrat-like"/>
</dbReference>
<sequence>MEPQAGGDSDPHPATQQGLVYVVTGGCGFLGSHLVQLLLEQEPELRELRIFDLRIDPAALPATHGDRVRLVQGDVGDAGAVGRVLAGADAVFHAASLVDVWGRASPEAIARVNVQGTKNVIAGCRAQGVRCLVYTSSMEVVGPNTRGDPFLRGDEDSPYPIRHTEPYPLSKAQAERLVLEANGSPVAGGGRLVTVALRPTGIYGERHPLMAQFYRRGRAAGGWLPRTLPPHAEHGRVYAGNVAWMHVLAARAARQRPGTVAGEVFFCYDSSPYAAYEDFNMLLLGPAGLRLGGPRPPAALLAFLARLNAGLRVLLRPLRLYAPLLNPYTLAVASTPFSVRTDKAQRCFGYRPLFSWEQARRRTVSWIRQLDAPSKP</sequence>
<dbReference type="InterPro" id="IPR036291">
    <property type="entry name" value="NAD(P)-bd_dom_sf"/>
</dbReference>